<keyword evidence="2" id="KW-1185">Reference proteome</keyword>
<gene>
    <name evidence="1" type="ORF">GH714_004371</name>
</gene>
<proteinExistence type="predicted"/>
<name>A0A6A6KXI3_HEVBR</name>
<protein>
    <submittedName>
        <fullName evidence="1">Uncharacterized protein</fullName>
    </submittedName>
</protein>
<comment type="caution">
    <text evidence="1">The sequence shown here is derived from an EMBL/GenBank/DDBJ whole genome shotgun (WGS) entry which is preliminary data.</text>
</comment>
<dbReference type="AlphaFoldDB" id="A0A6A6KXI3"/>
<sequence>MAKLPSTFQNNTTHKRKMKNISFSDWELDVAHLLLQLSNVYSVQHQGGGDGGDVSSYSPVLQEIFGEEEDGYPKRRIKRHLKKDVYIFGTFGSVLMKDGEEGLMDERVAETDPFLRDEGFMVCSGGELVMMEGSVMVGRWWKYIEGMVATPLALDEAVDPAL</sequence>
<evidence type="ECO:0000313" key="2">
    <source>
        <dbReference type="Proteomes" id="UP000467840"/>
    </source>
</evidence>
<organism evidence="1 2">
    <name type="scientific">Hevea brasiliensis</name>
    <name type="common">Para rubber tree</name>
    <name type="synonym">Siphonia brasiliensis</name>
    <dbReference type="NCBI Taxonomy" id="3981"/>
    <lineage>
        <taxon>Eukaryota</taxon>
        <taxon>Viridiplantae</taxon>
        <taxon>Streptophyta</taxon>
        <taxon>Embryophyta</taxon>
        <taxon>Tracheophyta</taxon>
        <taxon>Spermatophyta</taxon>
        <taxon>Magnoliopsida</taxon>
        <taxon>eudicotyledons</taxon>
        <taxon>Gunneridae</taxon>
        <taxon>Pentapetalae</taxon>
        <taxon>rosids</taxon>
        <taxon>fabids</taxon>
        <taxon>Malpighiales</taxon>
        <taxon>Euphorbiaceae</taxon>
        <taxon>Crotonoideae</taxon>
        <taxon>Micrandreae</taxon>
        <taxon>Hevea</taxon>
    </lineage>
</organism>
<dbReference type="Proteomes" id="UP000467840">
    <property type="component" value="Chromosome 7"/>
</dbReference>
<dbReference type="EMBL" id="JAAGAX010000013">
    <property type="protein sequence ID" value="KAF2293732.1"/>
    <property type="molecule type" value="Genomic_DNA"/>
</dbReference>
<accession>A0A6A6KXI3</accession>
<reference evidence="1 2" key="1">
    <citation type="journal article" date="2020" name="Mol. Plant">
        <title>The Chromosome-Based Rubber Tree Genome Provides New Insights into Spurge Genome Evolution and Rubber Biosynthesis.</title>
        <authorList>
            <person name="Liu J."/>
            <person name="Shi C."/>
            <person name="Shi C.C."/>
            <person name="Li W."/>
            <person name="Zhang Q.J."/>
            <person name="Zhang Y."/>
            <person name="Li K."/>
            <person name="Lu H.F."/>
            <person name="Shi C."/>
            <person name="Zhu S.T."/>
            <person name="Xiao Z.Y."/>
            <person name="Nan H."/>
            <person name="Yue Y."/>
            <person name="Zhu X.G."/>
            <person name="Wu Y."/>
            <person name="Hong X.N."/>
            <person name="Fan G.Y."/>
            <person name="Tong Y."/>
            <person name="Zhang D."/>
            <person name="Mao C.L."/>
            <person name="Liu Y.L."/>
            <person name="Hao S.J."/>
            <person name="Liu W.Q."/>
            <person name="Lv M.Q."/>
            <person name="Zhang H.B."/>
            <person name="Liu Y."/>
            <person name="Hu-Tang G.R."/>
            <person name="Wang J.P."/>
            <person name="Wang J.H."/>
            <person name="Sun Y.H."/>
            <person name="Ni S.B."/>
            <person name="Chen W.B."/>
            <person name="Zhang X.C."/>
            <person name="Jiao Y.N."/>
            <person name="Eichler E.E."/>
            <person name="Li G.H."/>
            <person name="Liu X."/>
            <person name="Gao L.Z."/>
        </authorList>
    </citation>
    <scope>NUCLEOTIDE SEQUENCE [LARGE SCALE GENOMIC DNA]</scope>
    <source>
        <strain evidence="2">cv. GT1</strain>
        <tissue evidence="1">Leaf</tissue>
    </source>
</reference>
<evidence type="ECO:0000313" key="1">
    <source>
        <dbReference type="EMBL" id="KAF2293732.1"/>
    </source>
</evidence>